<dbReference type="Proteomes" id="UP000349590">
    <property type="component" value="Unassembled WGS sequence"/>
</dbReference>
<reference evidence="1 2" key="1">
    <citation type="submission" date="2019-04" db="EMBL/GenBank/DDBJ databases">
        <authorList>
            <consortium name="PulseNet: The National Subtyping Network for Foodborne Disease Surveillance"/>
            <person name="Tarr C.L."/>
            <person name="Trees E."/>
            <person name="Katz L.S."/>
            <person name="Carleton-Romer H.A."/>
            <person name="Stroika S."/>
            <person name="Kucerova Z."/>
            <person name="Roache K.F."/>
            <person name="Sabol A.L."/>
            <person name="Besser J."/>
            <person name="Gerner-Smidt P."/>
        </authorList>
    </citation>
    <scope>NUCLEOTIDE SEQUENCE [LARGE SCALE GENOMIC DNA]</scope>
    <source>
        <strain evidence="1 2">PNUSAC009041</strain>
    </source>
</reference>
<dbReference type="InterPro" id="IPR002052">
    <property type="entry name" value="DNA_methylase_N6_adenine_CS"/>
</dbReference>
<keyword evidence="1" id="KW-0489">Methyltransferase</keyword>
<dbReference type="SUPFAM" id="SSF53335">
    <property type="entry name" value="S-adenosyl-L-methionine-dependent methyltransferases"/>
    <property type="match status" value="1"/>
</dbReference>
<dbReference type="PRINTS" id="PR00507">
    <property type="entry name" value="N12N6MTFRASE"/>
</dbReference>
<dbReference type="InterPro" id="IPR029063">
    <property type="entry name" value="SAM-dependent_MTases_sf"/>
</dbReference>
<sequence>MNLGSYYTSPYLVNIAYNLIKNYINIKNFAILDNSCGYGEFLKITHTRLIGADIDSKIPNKSIKIINALVNPNRKNYDIKNNEKLIIVGNPPYNDKTSKSKKHLKEINYEVDDELKHRDIGISFLKSYVKLNPDYICILHPLSYLIKQQNFKSLKEFKDNYILKDGIIISSKYFTKGSEFPIIIGFYEKGQMDFEYIQHFLFKTEEGFSFKLSDYEFIGNFINKYPNKKKIAKEKIVGYFYTLRDINALKRNKTFLQEPNNNTIYIQEEKMNYFYYIDVFKKNFIKNVPYYFGNCDIIINHSEFLKIQNDFKDASKNNFISANIKKYFENLL</sequence>
<comment type="caution">
    <text evidence="1">The sequence shown here is derived from an EMBL/GenBank/DDBJ whole genome shotgun (WGS) entry which is preliminary data.</text>
</comment>
<dbReference type="EMBL" id="AACCII010000015">
    <property type="protein sequence ID" value="EAJ9719714.1"/>
    <property type="molecule type" value="Genomic_DNA"/>
</dbReference>
<dbReference type="GO" id="GO:0008168">
    <property type="term" value="F:methyltransferase activity"/>
    <property type="evidence" value="ECO:0007669"/>
    <property type="project" value="UniProtKB-KW"/>
</dbReference>
<dbReference type="PROSITE" id="PS00092">
    <property type="entry name" value="N6_MTASE"/>
    <property type="match status" value="1"/>
</dbReference>
<dbReference type="Gene3D" id="3.40.50.150">
    <property type="entry name" value="Vaccinia Virus protein VP39"/>
    <property type="match status" value="1"/>
</dbReference>
<proteinExistence type="predicted"/>
<dbReference type="AlphaFoldDB" id="A0A2U0QMU6"/>
<keyword evidence="1" id="KW-0808">Transferase</keyword>
<gene>
    <name evidence="1" type="ORF">E8P16_09825</name>
</gene>
<evidence type="ECO:0000313" key="2">
    <source>
        <dbReference type="Proteomes" id="UP000349590"/>
    </source>
</evidence>
<dbReference type="GO" id="GO:0003676">
    <property type="term" value="F:nucleic acid binding"/>
    <property type="evidence" value="ECO:0007669"/>
    <property type="project" value="InterPro"/>
</dbReference>
<evidence type="ECO:0000313" key="1">
    <source>
        <dbReference type="EMBL" id="EAJ9719714.1"/>
    </source>
</evidence>
<organism evidence="1 2">
    <name type="scientific">Campylobacter jejuni</name>
    <dbReference type="NCBI Taxonomy" id="197"/>
    <lineage>
        <taxon>Bacteria</taxon>
        <taxon>Pseudomonadati</taxon>
        <taxon>Campylobacterota</taxon>
        <taxon>Epsilonproteobacteria</taxon>
        <taxon>Campylobacterales</taxon>
        <taxon>Campylobacteraceae</taxon>
        <taxon>Campylobacter</taxon>
    </lineage>
</organism>
<protein>
    <submittedName>
        <fullName evidence="1">Adenine methyltransferase</fullName>
    </submittedName>
</protein>
<dbReference type="GO" id="GO:0032259">
    <property type="term" value="P:methylation"/>
    <property type="evidence" value="ECO:0007669"/>
    <property type="project" value="UniProtKB-KW"/>
</dbReference>
<accession>A0A2U0QMU6</accession>
<name>A0A2U0QMU6_CAMJU</name>